<evidence type="ECO:0000256" key="2">
    <source>
        <dbReference type="SAM" id="Phobius"/>
    </source>
</evidence>
<dbReference type="InterPro" id="IPR029045">
    <property type="entry name" value="ClpP/crotonase-like_dom_sf"/>
</dbReference>
<keyword evidence="2" id="KW-0812">Transmembrane</keyword>
<dbReference type="InterPro" id="IPR056186">
    <property type="entry name" value="PDZ_CPAF-rel"/>
</dbReference>
<dbReference type="AlphaFoldDB" id="A0A166QDC6"/>
<protein>
    <submittedName>
        <fullName evidence="4">Peptidase s41 family protein</fullName>
    </submittedName>
</protein>
<dbReference type="GO" id="GO:0006508">
    <property type="term" value="P:proteolysis"/>
    <property type="evidence" value="ECO:0007669"/>
    <property type="project" value="InterPro"/>
</dbReference>
<dbReference type="Pfam" id="PF23658">
    <property type="entry name" value="PDZ_CPAF_rel"/>
    <property type="match status" value="1"/>
</dbReference>
<feature type="transmembrane region" description="Helical" evidence="2">
    <location>
        <begin position="754"/>
        <end position="773"/>
    </location>
</feature>
<dbReference type="GO" id="GO:0008236">
    <property type="term" value="F:serine-type peptidase activity"/>
    <property type="evidence" value="ECO:0007669"/>
    <property type="project" value="InterPro"/>
</dbReference>
<keyword evidence="2" id="KW-1133">Transmembrane helix</keyword>
<feature type="non-terminal residue" evidence="4">
    <location>
        <position position="1"/>
    </location>
</feature>
<accession>A0A166QDC6</accession>
<gene>
    <name evidence="4" type="ORF">CI238_08280</name>
</gene>
<evidence type="ECO:0000256" key="1">
    <source>
        <dbReference type="SAM" id="MobiDB-lite"/>
    </source>
</evidence>
<sequence>LSSFHNLVSPFIPMVHLTSALARTLALAGIAVAAPALSTPFRRQTSGNDACAEIGRVYDEAALANATSNVVVKPSIAYQCLRSIPVDVERDVALIKYLRPWLEFQSTISILPDPPEEYLYPGVDIFGGFDNITQSLENDGYESQLDFAVDLYRLINVKPRDGHLSWSPALGVLISFSTTALFISISEDGVQTPKIYLYSDYERSLQQGYNASEVKSFENSPIVDYLQQRSVDNSRDQDPDAAYNEQLYSAALANVLETTSAGRYLHTTLSDESVIEFTNGTEVTVVNTARIVANFSGIDSGSAVHDRFEVPGDDGKAEVTLNSTSRDFAPELEGYPTPFVIHEDRYISGYLFNESTLEDTAVLAVNIFTSQNNSRSGSRTVLEEIMDDPIEFIRVTNDFVETSRRQEKSKLIIDLQGNGGGLVANAVALYATLFPEAGKDAHMNMRVRAHAALNWVGTTAENFGTDLQILPYPIGFNGFIDEDLKNFTNWEDFYGSERIGDDEYTNIVQPMEVAYARTGLPGVFEIPEPWFKPEDTVIVTDGHCASACAYVVGMMTRELGIQVVAMGGRPIDAPMQAVGGTKGGPVITLKPYQLLYPALGTFVSPPEDVDMTPFAEPEPPLAGTPTETWTINSANIYLDDDLDGTPVQFRYEAANCKLYYTWDTLTNMTNLWAAVADVKWNGGKCVSGSTTNDNDTMGSSTPEYSDKVVSNFKWAAGPGDVIEGERSENGGGGGNVTGDENDGSGGDENAAGSLQAGGGLLSFLMFAVVLAFIM</sequence>
<feature type="region of interest" description="Disordered" evidence="1">
    <location>
        <begin position="719"/>
        <end position="750"/>
    </location>
</feature>
<evidence type="ECO:0000313" key="4">
    <source>
        <dbReference type="EMBL" id="KZL67788.1"/>
    </source>
</evidence>
<name>A0A166QDC6_COLIC</name>
<dbReference type="EMBL" id="LFIW01002528">
    <property type="protein sequence ID" value="KZL67788.1"/>
    <property type="molecule type" value="Genomic_DNA"/>
</dbReference>
<keyword evidence="5" id="KW-1185">Reference proteome</keyword>
<evidence type="ECO:0000313" key="5">
    <source>
        <dbReference type="Proteomes" id="UP000076584"/>
    </source>
</evidence>
<dbReference type="Gene3D" id="3.90.226.10">
    <property type="entry name" value="2-enoyl-CoA Hydratase, Chain A, domain 1"/>
    <property type="match status" value="1"/>
</dbReference>
<dbReference type="SUPFAM" id="SSF52096">
    <property type="entry name" value="ClpP/crotonase"/>
    <property type="match status" value="1"/>
</dbReference>
<dbReference type="Proteomes" id="UP000076584">
    <property type="component" value="Unassembled WGS sequence"/>
</dbReference>
<feature type="domain" description="CPAF-like PDZ" evidence="3">
    <location>
        <begin position="176"/>
        <end position="295"/>
    </location>
</feature>
<proteinExistence type="predicted"/>
<dbReference type="STRING" id="1573173.A0A166QDC6"/>
<dbReference type="PANTHER" id="PTHR37049:SF4">
    <property type="entry name" value="RHODANESE DOMAIN-CONTAINING PROTEIN"/>
    <property type="match status" value="1"/>
</dbReference>
<keyword evidence="2" id="KW-0472">Membrane</keyword>
<evidence type="ECO:0000259" key="3">
    <source>
        <dbReference type="Pfam" id="PF23658"/>
    </source>
</evidence>
<dbReference type="PANTHER" id="PTHR37049">
    <property type="entry name" value="PEPTIDASE S41 FAMILY PROTEIN"/>
    <property type="match status" value="1"/>
</dbReference>
<comment type="caution">
    <text evidence="4">The sequence shown here is derived from an EMBL/GenBank/DDBJ whole genome shotgun (WGS) entry which is preliminary data.</text>
</comment>
<reference evidence="4 5" key="1">
    <citation type="submission" date="2015-06" db="EMBL/GenBank/DDBJ databases">
        <title>Survival trade-offs in plant roots during colonization by closely related pathogenic and mutualistic fungi.</title>
        <authorList>
            <person name="Hacquard S."/>
            <person name="Kracher B."/>
            <person name="Hiruma K."/>
            <person name="Weinman A."/>
            <person name="Muench P."/>
            <person name="Garrido Oter R."/>
            <person name="Ver Loren van Themaat E."/>
            <person name="Dallerey J.-F."/>
            <person name="Damm U."/>
            <person name="Henrissat B."/>
            <person name="Lespinet O."/>
            <person name="Thon M."/>
            <person name="Kemen E."/>
            <person name="McHardy A.C."/>
            <person name="Schulze-Lefert P."/>
            <person name="O'Connell R.J."/>
        </authorList>
    </citation>
    <scope>NUCLEOTIDE SEQUENCE [LARGE SCALE GENOMIC DNA]</scope>
    <source>
        <strain evidence="4 5">MAFF 238704</strain>
    </source>
</reference>
<organism evidence="4 5">
    <name type="scientific">Colletotrichum incanum</name>
    <name type="common">Soybean anthracnose fungus</name>
    <dbReference type="NCBI Taxonomy" id="1573173"/>
    <lineage>
        <taxon>Eukaryota</taxon>
        <taxon>Fungi</taxon>
        <taxon>Dikarya</taxon>
        <taxon>Ascomycota</taxon>
        <taxon>Pezizomycotina</taxon>
        <taxon>Sordariomycetes</taxon>
        <taxon>Hypocreomycetidae</taxon>
        <taxon>Glomerellales</taxon>
        <taxon>Glomerellaceae</taxon>
        <taxon>Colletotrichum</taxon>
        <taxon>Colletotrichum spaethianum species complex</taxon>
    </lineage>
</organism>
<dbReference type="InterPro" id="IPR052766">
    <property type="entry name" value="S41A_metabolite_peptidase"/>
</dbReference>